<comment type="subcellular location">
    <subcellularLocation>
        <location evidence="1">Membrane</location>
    </subcellularLocation>
</comment>
<dbReference type="SUPFAM" id="SSF49313">
    <property type="entry name" value="Cadherin-like"/>
    <property type="match status" value="2"/>
</dbReference>
<accession>M5U967</accession>
<keyword evidence="4" id="KW-0106">Calcium</keyword>
<dbReference type="CDD" id="cd11304">
    <property type="entry name" value="Cadherin_repeat"/>
    <property type="match status" value="2"/>
</dbReference>
<dbReference type="InterPro" id="IPR020894">
    <property type="entry name" value="Cadherin_CS"/>
</dbReference>
<evidence type="ECO:0000256" key="6">
    <source>
        <dbReference type="ARBA" id="ARBA00023136"/>
    </source>
</evidence>
<dbReference type="Gene3D" id="2.60.40.2810">
    <property type="match status" value="1"/>
</dbReference>
<dbReference type="PRINTS" id="PR00205">
    <property type="entry name" value="CADHERIN"/>
</dbReference>
<dbReference type="InterPro" id="IPR041690">
    <property type="entry name" value="Cadherin_5"/>
</dbReference>
<reference evidence="9 10" key="1">
    <citation type="journal article" date="2013" name="Mar. Genomics">
        <title>Expression of sulfatases in Rhodopirellula baltica and the diversity of sulfatases in the genus Rhodopirellula.</title>
        <authorList>
            <person name="Wegner C.E."/>
            <person name="Richter-Heitmann T."/>
            <person name="Klindworth A."/>
            <person name="Klockow C."/>
            <person name="Richter M."/>
            <person name="Achstetter T."/>
            <person name="Glockner F.O."/>
            <person name="Harder J."/>
        </authorList>
    </citation>
    <scope>NUCLEOTIDE SEQUENCE [LARGE SCALE GENOMIC DNA]</scope>
    <source>
        <strain evidence="9 10">SM41</strain>
    </source>
</reference>
<dbReference type="GO" id="GO:0005886">
    <property type="term" value="C:plasma membrane"/>
    <property type="evidence" value="ECO:0007669"/>
    <property type="project" value="UniProtKB-SubCell"/>
</dbReference>
<dbReference type="GO" id="GO:0007156">
    <property type="term" value="P:homophilic cell adhesion via plasma membrane adhesion molecules"/>
    <property type="evidence" value="ECO:0007669"/>
    <property type="project" value="InterPro"/>
</dbReference>
<dbReference type="PANTHER" id="PTHR24026:SF126">
    <property type="entry name" value="PROTOCADHERIN FAT 4"/>
    <property type="match status" value="1"/>
</dbReference>
<evidence type="ECO:0000256" key="2">
    <source>
        <dbReference type="ARBA" id="ARBA00022692"/>
    </source>
</evidence>
<dbReference type="Proteomes" id="UP000011885">
    <property type="component" value="Unassembled WGS sequence"/>
</dbReference>
<dbReference type="InterPro" id="IPR002126">
    <property type="entry name" value="Cadherin-like_dom"/>
</dbReference>
<evidence type="ECO:0000256" key="4">
    <source>
        <dbReference type="ARBA" id="ARBA00022837"/>
    </source>
</evidence>
<sequence>MTVQVEDGTNTSSTETIEITINDVNDNAPVVEASQTFNVSEDAANSFSLGSVSATDDDSVGAITNWSIVSGNGDGVFAINATTGELTVADNSNLNFESASTYTLGITVEDGTNTSATQTISVSVGDINEAPSVSLTPVVTTIDENTDTSAPIVVATITIDDDDLGSESVTLDGADAGAFEIVGNDLRLRAGTDLDFETKSSFDVTVTVDDATLGGTPDDSAAFTLTVADVNDPATGNAVISGSLIDGETLSVDASSISDEDGLNPFAYQWTRDGVNIAGANATTYVLTTDDIGSAIRVAVTYTDGGGNAESILSSPTGVVVAANIAPTLTNYETTGTSNVAKVVPASVFESLSGDADGDALTAMLVTPPASGNLVLLPSGEFTFTPEAGFIGEVTFEWKANDGASDSNVATVTIEFAPVLPPPSATAVTTTQTDSGTDNGDNNNSNEEPAETESESESDSSESENSSEEEKSSESSEGDSVDPVQSGMRGESQSESRSSESTQAVNAVEVAIEGQADGQSKQATTSDALIKQLSESFSEHITGSSREAAMQASDSSTPLSDYQTRSLVMADFALMTRPGAMWDQLDNYQKDVDSRIHGDLIMVGSAGAAASSFTVGVVAWALRSGFLVSGLIAHMPAWSGVDPLLIMNGLTGSAGAGAAGSETLEQLMDRQNREVTQSPDADSSDVPDNA</sequence>
<evidence type="ECO:0000259" key="8">
    <source>
        <dbReference type="PROSITE" id="PS50268"/>
    </source>
</evidence>
<feature type="compositionally biased region" description="Acidic residues" evidence="7">
    <location>
        <begin position="448"/>
        <end position="467"/>
    </location>
</feature>
<dbReference type="EMBL" id="ANOH01000278">
    <property type="protein sequence ID" value="EMI54401.1"/>
    <property type="molecule type" value="Genomic_DNA"/>
</dbReference>
<keyword evidence="10" id="KW-1185">Reference proteome</keyword>
<keyword evidence="6" id="KW-0472">Membrane</keyword>
<evidence type="ECO:0000256" key="5">
    <source>
        <dbReference type="ARBA" id="ARBA00022989"/>
    </source>
</evidence>
<feature type="compositionally biased region" description="Low complexity" evidence="7">
    <location>
        <begin position="429"/>
        <end position="447"/>
    </location>
</feature>
<dbReference type="InterPro" id="IPR015919">
    <property type="entry name" value="Cadherin-like_sf"/>
</dbReference>
<feature type="domain" description="Cadherin" evidence="8">
    <location>
        <begin position="134"/>
        <end position="235"/>
    </location>
</feature>
<keyword evidence="5" id="KW-1133">Transmembrane helix</keyword>
<dbReference type="PROSITE" id="PS00232">
    <property type="entry name" value="CADHERIN_1"/>
    <property type="match status" value="1"/>
</dbReference>
<keyword evidence="2" id="KW-0812">Transmembrane</keyword>
<feature type="domain" description="Cadherin" evidence="8">
    <location>
        <begin position="1"/>
        <end position="31"/>
    </location>
</feature>
<dbReference type="Gene3D" id="2.60.40.2700">
    <property type="match status" value="1"/>
</dbReference>
<comment type="caution">
    <text evidence="9">The sequence shown here is derived from an EMBL/GenBank/DDBJ whole genome shotgun (WGS) entry which is preliminary data.</text>
</comment>
<feature type="region of interest" description="Disordered" evidence="7">
    <location>
        <begin position="660"/>
        <end position="690"/>
    </location>
</feature>
<evidence type="ECO:0000313" key="10">
    <source>
        <dbReference type="Proteomes" id="UP000011885"/>
    </source>
</evidence>
<organism evidence="9 10">
    <name type="scientific">Rhodopirellula sallentina SM41</name>
    <dbReference type="NCBI Taxonomy" id="1263870"/>
    <lineage>
        <taxon>Bacteria</taxon>
        <taxon>Pseudomonadati</taxon>
        <taxon>Planctomycetota</taxon>
        <taxon>Planctomycetia</taxon>
        <taxon>Pirellulales</taxon>
        <taxon>Pirellulaceae</taxon>
        <taxon>Rhodopirellula</taxon>
    </lineage>
</organism>
<dbReference type="PANTHER" id="PTHR24026">
    <property type="entry name" value="FAT ATYPICAL CADHERIN-RELATED"/>
    <property type="match status" value="1"/>
</dbReference>
<feature type="region of interest" description="Disordered" evidence="7">
    <location>
        <begin position="420"/>
        <end position="504"/>
    </location>
</feature>
<evidence type="ECO:0000256" key="3">
    <source>
        <dbReference type="ARBA" id="ARBA00022737"/>
    </source>
</evidence>
<gene>
    <name evidence="9" type="ORF">RSSM_04112</name>
</gene>
<feature type="domain" description="Cadherin" evidence="8">
    <location>
        <begin position="31"/>
        <end position="139"/>
    </location>
</feature>
<protein>
    <submittedName>
        <fullName evidence="9">Outer membrane adhesin like protein</fullName>
    </submittedName>
</protein>
<dbReference type="Pfam" id="PF17892">
    <property type="entry name" value="Cadherin_5"/>
    <property type="match status" value="1"/>
</dbReference>
<evidence type="ECO:0000313" key="9">
    <source>
        <dbReference type="EMBL" id="EMI54401.1"/>
    </source>
</evidence>
<evidence type="ECO:0000256" key="7">
    <source>
        <dbReference type="SAM" id="MobiDB-lite"/>
    </source>
</evidence>
<dbReference type="SMART" id="SM00112">
    <property type="entry name" value="CA"/>
    <property type="match status" value="2"/>
</dbReference>
<dbReference type="PATRIC" id="fig|1263870.3.peg.4353"/>
<dbReference type="Gene3D" id="2.60.40.60">
    <property type="entry name" value="Cadherins"/>
    <property type="match status" value="2"/>
</dbReference>
<proteinExistence type="predicted"/>
<keyword evidence="3" id="KW-0677">Repeat</keyword>
<dbReference type="PROSITE" id="PS50268">
    <property type="entry name" value="CADHERIN_2"/>
    <property type="match status" value="3"/>
</dbReference>
<dbReference type="OrthoDB" id="9773411at2"/>
<dbReference type="Pfam" id="PF00028">
    <property type="entry name" value="Cadherin"/>
    <property type="match status" value="1"/>
</dbReference>
<dbReference type="AlphaFoldDB" id="M5U967"/>
<evidence type="ECO:0000256" key="1">
    <source>
        <dbReference type="ARBA" id="ARBA00004370"/>
    </source>
</evidence>
<dbReference type="GO" id="GO:0005509">
    <property type="term" value="F:calcium ion binding"/>
    <property type="evidence" value="ECO:0007669"/>
    <property type="project" value="InterPro"/>
</dbReference>
<name>M5U967_9BACT</name>